<sequence>MWWSDLFTDMNPTDFFNFSFLPKYGTAFVRGIEYTLLLAVVSVLLAILPALGLALMRLSRKKPVRWLSGAYIAVFRSTPMLVQLSIIYYGLFYAISLPRLTLFGFVDISRFIPGVVALALNSSAYVAEIFRAGILAVDKGQAEAARSLGLSQWQSMRLVVLPQAVKNVLPALANEMVTMVKESSICSVLGMAEMMFAAKTIAGSTGISLAPYTLAALVYFCINYPASKGIEAIERRMRRGDKQ</sequence>
<evidence type="ECO:0000259" key="10">
    <source>
        <dbReference type="PROSITE" id="PS50928"/>
    </source>
</evidence>
<evidence type="ECO:0000256" key="9">
    <source>
        <dbReference type="RuleBase" id="RU363032"/>
    </source>
</evidence>
<feature type="transmembrane region" description="Helical" evidence="9">
    <location>
        <begin position="34"/>
        <end position="56"/>
    </location>
</feature>
<dbReference type="Proteomes" id="UP000681035">
    <property type="component" value="Chromosome"/>
</dbReference>
<reference evidence="11" key="1">
    <citation type="submission" date="2020-09" db="EMBL/GenBank/DDBJ databases">
        <title>New species isolated from human feces.</title>
        <authorList>
            <person name="Kitahara M."/>
            <person name="Shigeno Y."/>
            <person name="Shime M."/>
            <person name="Matsumoto Y."/>
            <person name="Nakamura S."/>
            <person name="Motooka D."/>
            <person name="Fukuoka S."/>
            <person name="Nishikawa H."/>
            <person name="Benno Y."/>
        </authorList>
    </citation>
    <scope>NUCLEOTIDE SEQUENCE</scope>
    <source>
        <strain evidence="11">MM50</strain>
    </source>
</reference>
<evidence type="ECO:0000313" key="12">
    <source>
        <dbReference type="Proteomes" id="UP000681035"/>
    </source>
</evidence>
<feature type="domain" description="ABC transmembrane type-1" evidence="10">
    <location>
        <begin position="32"/>
        <end position="226"/>
    </location>
</feature>
<dbReference type="GO" id="GO:0022857">
    <property type="term" value="F:transmembrane transporter activity"/>
    <property type="evidence" value="ECO:0007669"/>
    <property type="project" value="InterPro"/>
</dbReference>
<dbReference type="CDD" id="cd06261">
    <property type="entry name" value="TM_PBP2"/>
    <property type="match status" value="1"/>
</dbReference>
<name>A0A810PZP4_9FIRM</name>
<dbReference type="InterPro" id="IPR035906">
    <property type="entry name" value="MetI-like_sf"/>
</dbReference>
<keyword evidence="5 9" id="KW-0812">Transmembrane</keyword>
<dbReference type="InterPro" id="IPR010065">
    <property type="entry name" value="AA_ABC_transptr_permease_3TM"/>
</dbReference>
<evidence type="ECO:0000256" key="3">
    <source>
        <dbReference type="ARBA" id="ARBA00022448"/>
    </source>
</evidence>
<gene>
    <name evidence="11" type="ORF">MM50RIKEN_13210</name>
</gene>
<dbReference type="RefSeq" id="WP_228298346.1">
    <property type="nucleotide sequence ID" value="NZ_AP023418.1"/>
</dbReference>
<evidence type="ECO:0000313" key="11">
    <source>
        <dbReference type="EMBL" id="BCK81558.1"/>
    </source>
</evidence>
<keyword evidence="6" id="KW-0029">Amino-acid transport</keyword>
<keyword evidence="4" id="KW-1003">Cell membrane</keyword>
<dbReference type="GO" id="GO:0006865">
    <property type="term" value="P:amino acid transport"/>
    <property type="evidence" value="ECO:0007669"/>
    <property type="project" value="UniProtKB-KW"/>
</dbReference>
<comment type="caution">
    <text evidence="9">Lacks conserved residue(s) required for the propagation of feature annotation.</text>
</comment>
<dbReference type="PANTHER" id="PTHR30614:SF20">
    <property type="entry name" value="GLUTAMINE TRANSPORT SYSTEM PERMEASE PROTEIN GLNP"/>
    <property type="match status" value="1"/>
</dbReference>
<keyword evidence="7 9" id="KW-1133">Transmembrane helix</keyword>
<comment type="subcellular location">
    <subcellularLocation>
        <location evidence="1 9">Cell membrane</location>
        <topology evidence="1 9">Multi-pass membrane protein</topology>
    </subcellularLocation>
</comment>
<evidence type="ECO:0000256" key="4">
    <source>
        <dbReference type="ARBA" id="ARBA00022475"/>
    </source>
</evidence>
<dbReference type="PROSITE" id="PS50928">
    <property type="entry name" value="ABC_TM1"/>
    <property type="match status" value="1"/>
</dbReference>
<protein>
    <submittedName>
        <fullName evidence="11">Amino acid ABC transporter permease</fullName>
    </submittedName>
</protein>
<keyword evidence="3 9" id="KW-0813">Transport</keyword>
<dbReference type="PANTHER" id="PTHR30614">
    <property type="entry name" value="MEMBRANE COMPONENT OF AMINO ACID ABC TRANSPORTER"/>
    <property type="match status" value="1"/>
</dbReference>
<dbReference type="InterPro" id="IPR000515">
    <property type="entry name" value="MetI-like"/>
</dbReference>
<dbReference type="SUPFAM" id="SSF161098">
    <property type="entry name" value="MetI-like"/>
    <property type="match status" value="1"/>
</dbReference>
<dbReference type="KEGG" id="vcop:MM50RIKEN_13210"/>
<accession>A0A810PZP4</accession>
<dbReference type="EMBL" id="AP023418">
    <property type="protein sequence ID" value="BCK81558.1"/>
    <property type="molecule type" value="Genomic_DNA"/>
</dbReference>
<evidence type="ECO:0000256" key="1">
    <source>
        <dbReference type="ARBA" id="ARBA00004651"/>
    </source>
</evidence>
<dbReference type="Pfam" id="PF00528">
    <property type="entry name" value="BPD_transp_1"/>
    <property type="match status" value="1"/>
</dbReference>
<evidence type="ECO:0000256" key="2">
    <source>
        <dbReference type="ARBA" id="ARBA00010072"/>
    </source>
</evidence>
<dbReference type="InterPro" id="IPR043429">
    <property type="entry name" value="ArtM/GltK/GlnP/TcyL/YhdX-like"/>
</dbReference>
<dbReference type="FunFam" id="1.10.3720.10:FF:000033">
    <property type="entry name" value="Polar amino acid ABC transporter permease"/>
    <property type="match status" value="1"/>
</dbReference>
<evidence type="ECO:0000256" key="5">
    <source>
        <dbReference type="ARBA" id="ARBA00022692"/>
    </source>
</evidence>
<keyword evidence="8 9" id="KW-0472">Membrane</keyword>
<dbReference type="GO" id="GO:0043190">
    <property type="term" value="C:ATP-binding cassette (ABC) transporter complex"/>
    <property type="evidence" value="ECO:0007669"/>
    <property type="project" value="InterPro"/>
</dbReference>
<evidence type="ECO:0000256" key="6">
    <source>
        <dbReference type="ARBA" id="ARBA00022970"/>
    </source>
</evidence>
<dbReference type="Gene3D" id="1.10.3720.10">
    <property type="entry name" value="MetI-like"/>
    <property type="match status" value="1"/>
</dbReference>
<dbReference type="AlphaFoldDB" id="A0A810PZP4"/>
<dbReference type="NCBIfam" id="TIGR01726">
    <property type="entry name" value="HEQRo_perm_3TM"/>
    <property type="match status" value="1"/>
</dbReference>
<organism evidence="11 12">
    <name type="scientific">Vescimonas coprocola</name>
    <dbReference type="NCBI Taxonomy" id="2714355"/>
    <lineage>
        <taxon>Bacteria</taxon>
        <taxon>Bacillati</taxon>
        <taxon>Bacillota</taxon>
        <taxon>Clostridia</taxon>
        <taxon>Eubacteriales</taxon>
        <taxon>Oscillospiraceae</taxon>
        <taxon>Vescimonas</taxon>
    </lineage>
</organism>
<comment type="similarity">
    <text evidence="2">Belongs to the binding-protein-dependent transport system permease family. HisMQ subfamily.</text>
</comment>
<proteinExistence type="inferred from homology"/>
<evidence type="ECO:0000256" key="8">
    <source>
        <dbReference type="ARBA" id="ARBA00023136"/>
    </source>
</evidence>
<keyword evidence="12" id="KW-1185">Reference proteome</keyword>
<evidence type="ECO:0000256" key="7">
    <source>
        <dbReference type="ARBA" id="ARBA00022989"/>
    </source>
</evidence>